<dbReference type="Proteomes" id="UP000036700">
    <property type="component" value="Chromosome"/>
</dbReference>
<name>A0A0G3EUQ9_9BURK</name>
<dbReference type="KEGG" id="ptx:ABW99_09480"/>
<dbReference type="RefSeq" id="WP_047214239.1">
    <property type="nucleotide sequence ID" value="NZ_CP011568.3"/>
</dbReference>
<dbReference type="EMBL" id="CP011568">
    <property type="protein sequence ID" value="AKJ68411.1"/>
    <property type="molecule type" value="Genomic_DNA"/>
</dbReference>
<dbReference type="STRING" id="445709.ABW99_09480"/>
<sequence>MHGYQRIEQSDLPPASRLSPSYGRADFADAFSVALPDAACGDAEVLARHVFTKQPAWIALLLRCRDTLVQPFGLKRTVDLEADGDDRISLFRVFERHADEIVLGEDDSHLDFRVSVLVQPSSRGQPRRLTVTTLVFYRRALGRAYIALIAPFHRAVVRASLQRAQQHGWPDASRRAADTE</sequence>
<accession>A0A0G3EUQ9</accession>
<evidence type="ECO:0008006" key="3">
    <source>
        <dbReference type="Google" id="ProtNLM"/>
    </source>
</evidence>
<dbReference type="InterPro" id="IPR021295">
    <property type="entry name" value="DUF2867"/>
</dbReference>
<proteinExistence type="predicted"/>
<dbReference type="PATRIC" id="fig|445709.3.peg.2026"/>
<dbReference type="Pfam" id="PF11066">
    <property type="entry name" value="DUF2867"/>
    <property type="match status" value="1"/>
</dbReference>
<keyword evidence="2" id="KW-1185">Reference proteome</keyword>
<dbReference type="OrthoDB" id="7058586at2"/>
<gene>
    <name evidence="1" type="ORF">ABW99_09480</name>
</gene>
<evidence type="ECO:0000313" key="1">
    <source>
        <dbReference type="EMBL" id="AKJ68411.1"/>
    </source>
</evidence>
<organism evidence="1 2">
    <name type="scientific">Pandoraea thiooxydans</name>
    <dbReference type="NCBI Taxonomy" id="445709"/>
    <lineage>
        <taxon>Bacteria</taxon>
        <taxon>Pseudomonadati</taxon>
        <taxon>Pseudomonadota</taxon>
        <taxon>Betaproteobacteria</taxon>
        <taxon>Burkholderiales</taxon>
        <taxon>Burkholderiaceae</taxon>
        <taxon>Pandoraea</taxon>
    </lineage>
</organism>
<protein>
    <recommendedName>
        <fullName evidence="3">DUF2867 domain-containing protein</fullName>
    </recommendedName>
</protein>
<dbReference type="AlphaFoldDB" id="A0A0G3EUQ9"/>
<evidence type="ECO:0000313" key="2">
    <source>
        <dbReference type="Proteomes" id="UP000036700"/>
    </source>
</evidence>
<reference evidence="2" key="1">
    <citation type="submission" date="2015-06" db="EMBL/GenBank/DDBJ databases">
        <authorList>
            <person name="Lim Y.L."/>
            <person name="Ee R."/>
            <person name="Yong D."/>
            <person name="How K.Y."/>
            <person name="Yin W.F."/>
            <person name="Chan K.G."/>
        </authorList>
    </citation>
    <scope>NUCLEOTIDE SEQUENCE [LARGE SCALE GENOMIC DNA]</scope>
    <source>
        <strain evidence="2">DSM 25325</strain>
    </source>
</reference>